<accession>A0A5P8JVK4</accession>
<dbReference type="GO" id="GO:0003676">
    <property type="term" value="F:nucleic acid binding"/>
    <property type="evidence" value="ECO:0007669"/>
    <property type="project" value="InterPro"/>
</dbReference>
<dbReference type="InterPro" id="IPR036397">
    <property type="entry name" value="RNaseH_sf"/>
</dbReference>
<dbReference type="InterPro" id="IPR047655">
    <property type="entry name" value="Transpos_IS630-like"/>
</dbReference>
<evidence type="ECO:0000313" key="2">
    <source>
        <dbReference type="EMBL" id="QFQ93076.1"/>
    </source>
</evidence>
<dbReference type="Pfam" id="PF13358">
    <property type="entry name" value="DDE_3"/>
    <property type="match status" value="1"/>
</dbReference>
<proteinExistence type="predicted"/>
<evidence type="ECO:0000313" key="3">
    <source>
        <dbReference type="Proteomes" id="UP000388452"/>
    </source>
</evidence>
<organism evidence="2 3">
    <name type="scientific">Lacticaseibacillus manihotivorans</name>
    <dbReference type="NCBI Taxonomy" id="88233"/>
    <lineage>
        <taxon>Bacteria</taxon>
        <taxon>Bacillati</taxon>
        <taxon>Bacillota</taxon>
        <taxon>Bacilli</taxon>
        <taxon>Lactobacillales</taxon>
        <taxon>Lactobacillaceae</taxon>
        <taxon>Lacticaseibacillus</taxon>
    </lineage>
</organism>
<dbReference type="Proteomes" id="UP000388452">
    <property type="component" value="Plasmid unnamed1"/>
</dbReference>
<dbReference type="Gene3D" id="3.30.420.10">
    <property type="entry name" value="Ribonuclease H-like superfamily/Ribonuclease H"/>
    <property type="match status" value="1"/>
</dbReference>
<dbReference type="EMBL" id="CP045069">
    <property type="protein sequence ID" value="QFQ93076.1"/>
    <property type="molecule type" value="Genomic_DNA"/>
</dbReference>
<keyword evidence="2" id="KW-0614">Plasmid</keyword>
<name>A0A5P8JVK4_9LACO</name>
<dbReference type="NCBIfam" id="NF033545">
    <property type="entry name" value="transpos_IS630"/>
    <property type="match status" value="1"/>
</dbReference>
<protein>
    <submittedName>
        <fullName evidence="2">IS630 family transposase</fullName>
    </submittedName>
</protein>
<gene>
    <name evidence="2" type="ORF">LM010_16755</name>
</gene>
<dbReference type="InterPro" id="IPR038717">
    <property type="entry name" value="Tc1-like_DDE_dom"/>
</dbReference>
<feature type="domain" description="Tc1-like transposase DDE" evidence="1">
    <location>
        <begin position="1"/>
        <end position="137"/>
    </location>
</feature>
<evidence type="ECO:0000259" key="1">
    <source>
        <dbReference type="Pfam" id="PF13358"/>
    </source>
</evidence>
<dbReference type="SUPFAM" id="SSF53098">
    <property type="entry name" value="Ribonuclease H-like"/>
    <property type="match status" value="1"/>
</dbReference>
<dbReference type="AlphaFoldDB" id="A0A5P8JVK4"/>
<reference evidence="2 3" key="1">
    <citation type="submission" date="2019-10" db="EMBL/GenBank/DDBJ databases">
        <title>Genome sequencing of Lactobacillus manihotivorans.</title>
        <authorList>
            <person name="Kim K."/>
        </authorList>
    </citation>
    <scope>NUCLEOTIDE SEQUENCE [LARGE SCALE GENOMIC DNA]</scope>
    <source>
        <strain evidence="2 3">LM010</strain>
        <plasmid evidence="2 3">unnamed1</plasmid>
    </source>
</reference>
<dbReference type="InterPro" id="IPR012337">
    <property type="entry name" value="RNaseH-like_sf"/>
</dbReference>
<sequence>MMFEDEAGFGRIFRPASCWARLGVRPNVAAHHIREMRYAFGAVAPQTGDSFFLALPYCTVTCMNLFLQQLSDQYPDKMIILICDNAVWHKARALFIPANIEMLYIPPYTPEMNPIERIWREFRRRGFVNRVFQTLEKVVDRLCEVIQGLTRSDVKSITHAAWLIEPDLTMS</sequence>
<geneLocation type="plasmid" evidence="2 3">
    <name>unnamed1</name>
</geneLocation>